<evidence type="ECO:0000313" key="1">
    <source>
        <dbReference type="EMBL" id="THC95599.1"/>
    </source>
</evidence>
<sequence length="66" mass="7073">MEASIDFAETFEALRHIAPKNAMNIQEDLSSKYKPRGMFSINVGGSIDSAASTLEVHGIAGLFAES</sequence>
<dbReference type="Proteomes" id="UP000308092">
    <property type="component" value="Unassembled WGS sequence"/>
</dbReference>
<keyword evidence="2" id="KW-1185">Reference proteome</keyword>
<dbReference type="AlphaFoldDB" id="A0A4S3JJ78"/>
<comment type="caution">
    <text evidence="1">The sequence shown here is derived from an EMBL/GenBank/DDBJ whole genome shotgun (WGS) entry which is preliminary data.</text>
</comment>
<protein>
    <submittedName>
        <fullName evidence="1">Uncharacterized protein</fullName>
    </submittedName>
</protein>
<dbReference type="VEuPathDB" id="FungiDB:EYZ11_004914"/>
<gene>
    <name evidence="1" type="ORF">EYZ11_004914</name>
</gene>
<name>A0A4S3JJ78_9EURO</name>
<organism evidence="1 2">
    <name type="scientific">Aspergillus tanneri</name>
    <dbReference type="NCBI Taxonomy" id="1220188"/>
    <lineage>
        <taxon>Eukaryota</taxon>
        <taxon>Fungi</taxon>
        <taxon>Dikarya</taxon>
        <taxon>Ascomycota</taxon>
        <taxon>Pezizomycotina</taxon>
        <taxon>Eurotiomycetes</taxon>
        <taxon>Eurotiomycetidae</taxon>
        <taxon>Eurotiales</taxon>
        <taxon>Aspergillaceae</taxon>
        <taxon>Aspergillus</taxon>
        <taxon>Aspergillus subgen. Circumdati</taxon>
    </lineage>
</organism>
<evidence type="ECO:0000313" key="2">
    <source>
        <dbReference type="Proteomes" id="UP000308092"/>
    </source>
</evidence>
<accession>A0A4S3JJ78</accession>
<dbReference type="EMBL" id="SOSA01000150">
    <property type="protein sequence ID" value="THC95599.1"/>
    <property type="molecule type" value="Genomic_DNA"/>
</dbReference>
<proteinExistence type="predicted"/>
<reference evidence="1 2" key="1">
    <citation type="submission" date="2019-03" db="EMBL/GenBank/DDBJ databases">
        <title>The genome sequence of a newly discovered highly antifungal drug resistant Aspergillus species, Aspergillus tanneri NIH 1004.</title>
        <authorList>
            <person name="Mounaud S."/>
            <person name="Singh I."/>
            <person name="Joardar V."/>
            <person name="Pakala S."/>
            <person name="Pakala S."/>
            <person name="Venepally P."/>
            <person name="Hoover J."/>
            <person name="Nierman W."/>
            <person name="Chung J."/>
            <person name="Losada L."/>
        </authorList>
    </citation>
    <scope>NUCLEOTIDE SEQUENCE [LARGE SCALE GENOMIC DNA]</scope>
    <source>
        <strain evidence="1 2">NIH1004</strain>
    </source>
</reference>